<name>A0ACB8AXD4_9AGAM</name>
<accession>A0ACB8AXD4</accession>
<reference evidence="1" key="1">
    <citation type="journal article" date="2021" name="New Phytol.">
        <title>Evolutionary innovations through gain and loss of genes in the ectomycorrhizal Boletales.</title>
        <authorList>
            <person name="Wu G."/>
            <person name="Miyauchi S."/>
            <person name="Morin E."/>
            <person name="Kuo A."/>
            <person name="Drula E."/>
            <person name="Varga T."/>
            <person name="Kohler A."/>
            <person name="Feng B."/>
            <person name="Cao Y."/>
            <person name="Lipzen A."/>
            <person name="Daum C."/>
            <person name="Hundley H."/>
            <person name="Pangilinan J."/>
            <person name="Johnson J."/>
            <person name="Barry K."/>
            <person name="LaButti K."/>
            <person name="Ng V."/>
            <person name="Ahrendt S."/>
            <person name="Min B."/>
            <person name="Choi I.G."/>
            <person name="Park H."/>
            <person name="Plett J.M."/>
            <person name="Magnuson J."/>
            <person name="Spatafora J.W."/>
            <person name="Nagy L.G."/>
            <person name="Henrissat B."/>
            <person name="Grigoriev I.V."/>
            <person name="Yang Z.L."/>
            <person name="Xu J."/>
            <person name="Martin F.M."/>
        </authorList>
    </citation>
    <scope>NUCLEOTIDE SEQUENCE</scope>
    <source>
        <strain evidence="1">KUC20120723A-06</strain>
    </source>
</reference>
<dbReference type="Proteomes" id="UP000790709">
    <property type="component" value="Unassembled WGS sequence"/>
</dbReference>
<evidence type="ECO:0000313" key="2">
    <source>
        <dbReference type="Proteomes" id="UP000790709"/>
    </source>
</evidence>
<dbReference type="EMBL" id="MU266889">
    <property type="protein sequence ID" value="KAH7917952.1"/>
    <property type="molecule type" value="Genomic_DNA"/>
</dbReference>
<organism evidence="1 2">
    <name type="scientific">Leucogyrophana mollusca</name>
    <dbReference type="NCBI Taxonomy" id="85980"/>
    <lineage>
        <taxon>Eukaryota</taxon>
        <taxon>Fungi</taxon>
        <taxon>Dikarya</taxon>
        <taxon>Basidiomycota</taxon>
        <taxon>Agaricomycotina</taxon>
        <taxon>Agaricomycetes</taxon>
        <taxon>Agaricomycetidae</taxon>
        <taxon>Boletales</taxon>
        <taxon>Boletales incertae sedis</taxon>
        <taxon>Leucogyrophana</taxon>
    </lineage>
</organism>
<comment type="caution">
    <text evidence="1">The sequence shown here is derived from an EMBL/GenBank/DDBJ whole genome shotgun (WGS) entry which is preliminary data.</text>
</comment>
<evidence type="ECO:0000313" key="1">
    <source>
        <dbReference type="EMBL" id="KAH7917952.1"/>
    </source>
</evidence>
<proteinExistence type="predicted"/>
<gene>
    <name evidence="1" type="ORF">BV22DRAFT_1134975</name>
</gene>
<keyword evidence="2" id="KW-1185">Reference proteome</keyword>
<sequence>MTLHCTIILPGAQILPLLNMQHSHNITTRLPFHLILPLRNSSSDWLDLVFHHHLTILWPQLIIGSGYVELPCIILALIDSVSAQTEVEVTHLTYSIPRNTAIVGAAVSHSMIRLPCDIIFANFWSRVCAHMDLDPAVAELGYKYSFECVGDAPRSLNTDDDLQAAIQRGQDLVRRARSRPVEIMIHNLNPATHAPVTSKKRKVAGIDNGTSATIDFTDELCWLKEHLSCAKHTGRWCFVSPIDGEPKQLDIFIITLWAKKMFLNEATLQQPPDLLQSTTAPNVAAFHPCQVLPRLLVWLLPSTFTSQTCHLVITRDYSGSIHCHWRAPMSLFNMQVVMTSHSSNIPRLALSAFRGHGIYYADAAQNLSHEFLVNEIGMPVGVILRFQEYVTLGVVTRAKKGKGHAKTPAVVDAVSDSDRENKPL</sequence>
<protein>
    <submittedName>
        <fullName evidence="1">Uncharacterized protein</fullName>
    </submittedName>
</protein>